<evidence type="ECO:0000313" key="2">
    <source>
        <dbReference type="Proteomes" id="UP000229080"/>
    </source>
</evidence>
<accession>A0A2H0WUZ5</accession>
<comment type="caution">
    <text evidence="1">The sequence shown here is derived from an EMBL/GenBank/DDBJ whole genome shotgun (WGS) entry which is preliminary data.</text>
</comment>
<reference evidence="2" key="1">
    <citation type="submission" date="2017-09" db="EMBL/GenBank/DDBJ databases">
        <title>Depth-based differentiation of microbial function through sediment-hosted aquifers and enrichment of novel symbionts in the deep terrestrial subsurface.</title>
        <authorList>
            <person name="Probst A.J."/>
            <person name="Ladd B."/>
            <person name="Jarett J.K."/>
            <person name="Geller-Mcgrath D.E."/>
            <person name="Sieber C.M.K."/>
            <person name="Emerson J.B."/>
            <person name="Anantharaman K."/>
            <person name="Thomas B.C."/>
            <person name="Malmstrom R."/>
            <person name="Stieglmeier M."/>
            <person name="Klingl A."/>
            <person name="Woyke T."/>
            <person name="Ryan C.M."/>
            <person name="Banfield J.F."/>
        </authorList>
    </citation>
    <scope>NUCLEOTIDE SEQUENCE [LARGE SCALE GENOMIC DNA]</scope>
</reference>
<gene>
    <name evidence="1" type="ORF">COT61_03660</name>
</gene>
<sequence>MLVLKIKNVGVNDGKRFAFMDGLGFRPGPLGLARAEKIFQVRCTMRRKEHDRRRRDETLLARVMSEPVLAELLPRLSYLEPDDPDSLQYFHEVQDFLVTPEGNAGIKFKPRPLASLLGDASVTDADVNLFVALEKRRRNTWYFFAKVLFQGAVHREWSEKVSDFLNDHGWMCRTGKRLRVWSVTQVQEGFMNLLGYHF</sequence>
<organism evidence="1 2">
    <name type="scientific">Candidatus Portnoybacteria bacterium CG09_land_8_20_14_0_10_44_13</name>
    <dbReference type="NCBI Taxonomy" id="1974811"/>
    <lineage>
        <taxon>Bacteria</taxon>
        <taxon>Candidatus Portnoyibacteriota</taxon>
    </lineage>
</organism>
<dbReference type="EMBL" id="PEZF01000116">
    <property type="protein sequence ID" value="PIS16492.1"/>
    <property type="molecule type" value="Genomic_DNA"/>
</dbReference>
<dbReference type="AlphaFoldDB" id="A0A2H0WUZ5"/>
<name>A0A2H0WUZ5_9BACT</name>
<proteinExistence type="predicted"/>
<evidence type="ECO:0000313" key="1">
    <source>
        <dbReference type="EMBL" id="PIS16492.1"/>
    </source>
</evidence>
<protein>
    <submittedName>
        <fullName evidence="1">Uncharacterized protein</fullName>
    </submittedName>
</protein>
<dbReference type="Proteomes" id="UP000229080">
    <property type="component" value="Unassembled WGS sequence"/>
</dbReference>